<reference evidence="3 4" key="1">
    <citation type="submission" date="2011-09" db="EMBL/GenBank/DDBJ databases">
        <title>The permanent draft genome of Caldithrix abyssi DSM 13497.</title>
        <authorList>
            <consortium name="US DOE Joint Genome Institute (JGI-PGF)"/>
            <person name="Lucas S."/>
            <person name="Han J."/>
            <person name="Lapidus A."/>
            <person name="Bruce D."/>
            <person name="Goodwin L."/>
            <person name="Pitluck S."/>
            <person name="Peters L."/>
            <person name="Kyrpides N."/>
            <person name="Mavromatis K."/>
            <person name="Ivanova N."/>
            <person name="Mikhailova N."/>
            <person name="Chertkov O."/>
            <person name="Detter J.C."/>
            <person name="Tapia R."/>
            <person name="Han C."/>
            <person name="Land M."/>
            <person name="Hauser L."/>
            <person name="Markowitz V."/>
            <person name="Cheng J.-F."/>
            <person name="Hugenholtz P."/>
            <person name="Woyke T."/>
            <person name="Wu D."/>
            <person name="Spring S."/>
            <person name="Brambilla E."/>
            <person name="Klenk H.-P."/>
            <person name="Eisen J.A."/>
        </authorList>
    </citation>
    <scope>NUCLEOTIDE SEQUENCE [LARGE SCALE GENOMIC DNA]</scope>
    <source>
        <strain evidence="3 4">DSM 13497</strain>
    </source>
</reference>
<dbReference type="STRING" id="880073.Cabys_3259"/>
<dbReference type="PaxDb" id="880073-Calab_0444"/>
<dbReference type="EMBL" id="CP018099">
    <property type="protein sequence ID" value="APF20007.1"/>
    <property type="molecule type" value="Genomic_DNA"/>
</dbReference>
<sequence precursor="true">MRRFISAIILSAFLLGTLAAQTTGKGVGVIIGEPTGISLKVWQTATTAIDGGLAWSFGSNSKLHFHADYLIHNKNVLKEPNYIFYYGPGVRLRMGDDDRLGVRGVLGVNYFFQSAPLDMFLEIVPILDLLPGTYLSFNAGVGLRYFF</sequence>
<proteinExistence type="predicted"/>
<feature type="chain" id="PRO_5010834586" description="DUF3996 domain-containing protein" evidence="1">
    <location>
        <begin position="23"/>
        <end position="147"/>
    </location>
</feature>
<dbReference type="InParanoid" id="H1XQZ5"/>
<dbReference type="EMBL" id="CM001402">
    <property type="protein sequence ID" value="EHO40089.1"/>
    <property type="molecule type" value="Genomic_DNA"/>
</dbReference>
<evidence type="ECO:0008006" key="6">
    <source>
        <dbReference type="Google" id="ProtNLM"/>
    </source>
</evidence>
<evidence type="ECO:0000313" key="2">
    <source>
        <dbReference type="EMBL" id="APF20007.1"/>
    </source>
</evidence>
<dbReference type="KEGG" id="caby:Cabys_3259"/>
<keyword evidence="4" id="KW-1185">Reference proteome</keyword>
<gene>
    <name evidence="2" type="ORF">Cabys_3259</name>
    <name evidence="3" type="ORF">Calab_0444</name>
</gene>
<dbReference type="HOGENOM" id="CLU_128779_0_0_0"/>
<feature type="signal peptide" evidence="1">
    <location>
        <begin position="1"/>
        <end position="22"/>
    </location>
</feature>
<dbReference type="OrthoDB" id="9790491at2"/>
<evidence type="ECO:0000313" key="3">
    <source>
        <dbReference type="EMBL" id="EHO40089.1"/>
    </source>
</evidence>
<dbReference type="eggNOG" id="ENOG5032WVJ">
    <property type="taxonomic scope" value="Bacteria"/>
</dbReference>
<evidence type="ECO:0000313" key="4">
    <source>
        <dbReference type="Proteomes" id="UP000004671"/>
    </source>
</evidence>
<dbReference type="RefSeq" id="WP_006927009.1">
    <property type="nucleotide sequence ID" value="NZ_CM001402.1"/>
</dbReference>
<reference evidence="2 5" key="2">
    <citation type="submission" date="2016-11" db="EMBL/GenBank/DDBJ databases">
        <title>Genomic analysis of Caldithrix abyssi and proposal of a novel bacterial phylum Caldithrichaeota.</title>
        <authorList>
            <person name="Kublanov I."/>
            <person name="Sigalova O."/>
            <person name="Gavrilov S."/>
            <person name="Lebedinsky A."/>
            <person name="Ivanova N."/>
            <person name="Daum C."/>
            <person name="Reddy T."/>
            <person name="Klenk H.P."/>
            <person name="Goker M."/>
            <person name="Reva O."/>
            <person name="Miroshnichenko M."/>
            <person name="Kyprides N."/>
            <person name="Woyke T."/>
            <person name="Gelfand M."/>
        </authorList>
    </citation>
    <scope>NUCLEOTIDE SEQUENCE [LARGE SCALE GENOMIC DNA]</scope>
    <source>
        <strain evidence="2 5">LF13</strain>
    </source>
</reference>
<organism evidence="3 4">
    <name type="scientific">Caldithrix abyssi DSM 13497</name>
    <dbReference type="NCBI Taxonomy" id="880073"/>
    <lineage>
        <taxon>Bacteria</taxon>
        <taxon>Pseudomonadati</taxon>
        <taxon>Calditrichota</taxon>
        <taxon>Calditrichia</taxon>
        <taxon>Calditrichales</taxon>
        <taxon>Calditrichaceae</taxon>
        <taxon>Caldithrix</taxon>
    </lineage>
</organism>
<evidence type="ECO:0000313" key="5">
    <source>
        <dbReference type="Proteomes" id="UP000183868"/>
    </source>
</evidence>
<protein>
    <recommendedName>
        <fullName evidence="6">DUF3996 domain-containing protein</fullName>
    </recommendedName>
</protein>
<dbReference type="AlphaFoldDB" id="H1XQZ5"/>
<keyword evidence="1" id="KW-0732">Signal</keyword>
<dbReference type="Proteomes" id="UP000004671">
    <property type="component" value="Chromosome"/>
</dbReference>
<name>H1XQZ5_CALAY</name>
<accession>H1XQZ5</accession>
<evidence type="ECO:0000256" key="1">
    <source>
        <dbReference type="SAM" id="SignalP"/>
    </source>
</evidence>
<dbReference type="Proteomes" id="UP000183868">
    <property type="component" value="Chromosome"/>
</dbReference>